<sequence length="171" mass="19624">MVRVYTGTNVAHAVAAAARADPHRLRRRLVRVCPGIRRAARKARCSRVSNITVVSCRHGGLRFGVFSARQMLEYAFRTDNRRRAYDDDARRDAQAARAARFVPYAFIRQRPLCRLRYRRRHTQADMPDRRVCPAFGTRQSEQSVVRFAAADSARRGNSIRLSRVVRPKQTG</sequence>
<dbReference type="EMBL" id="VSSQ01055359">
    <property type="protein sequence ID" value="MPN09257.1"/>
    <property type="molecule type" value="Genomic_DNA"/>
</dbReference>
<accession>A0A645F500</accession>
<reference evidence="1" key="1">
    <citation type="submission" date="2019-08" db="EMBL/GenBank/DDBJ databases">
        <authorList>
            <person name="Kucharzyk K."/>
            <person name="Murdoch R.W."/>
            <person name="Higgins S."/>
            <person name="Loffler F."/>
        </authorList>
    </citation>
    <scope>NUCLEOTIDE SEQUENCE</scope>
</reference>
<evidence type="ECO:0000313" key="1">
    <source>
        <dbReference type="EMBL" id="MPN09257.1"/>
    </source>
</evidence>
<gene>
    <name evidence="1" type="ORF">SDC9_156546</name>
</gene>
<protein>
    <submittedName>
        <fullName evidence="1">Uncharacterized protein</fullName>
    </submittedName>
</protein>
<proteinExistence type="predicted"/>
<organism evidence="1">
    <name type="scientific">bioreactor metagenome</name>
    <dbReference type="NCBI Taxonomy" id="1076179"/>
    <lineage>
        <taxon>unclassified sequences</taxon>
        <taxon>metagenomes</taxon>
        <taxon>ecological metagenomes</taxon>
    </lineage>
</organism>
<name>A0A645F500_9ZZZZ</name>
<dbReference type="AlphaFoldDB" id="A0A645F500"/>
<comment type="caution">
    <text evidence="1">The sequence shown here is derived from an EMBL/GenBank/DDBJ whole genome shotgun (WGS) entry which is preliminary data.</text>
</comment>